<dbReference type="SUPFAM" id="SSF52283">
    <property type="entry name" value="Formate/glycerate dehydrogenase catalytic domain-like"/>
    <property type="match status" value="1"/>
</dbReference>
<dbReference type="Pfam" id="PF02826">
    <property type="entry name" value="2-Hacid_dh_C"/>
    <property type="match status" value="1"/>
</dbReference>
<dbReference type="InterPro" id="IPR050223">
    <property type="entry name" value="D-isomer_2-hydroxyacid_DH"/>
</dbReference>
<dbReference type="RefSeq" id="WP_160551868.1">
    <property type="nucleotide sequence ID" value="NZ_CP047650.1"/>
</dbReference>
<dbReference type="Proteomes" id="UP000464787">
    <property type="component" value="Chromosome"/>
</dbReference>
<accession>A0A857J5T9</accession>
<evidence type="ECO:0000256" key="3">
    <source>
        <dbReference type="ARBA" id="ARBA00023027"/>
    </source>
</evidence>
<dbReference type="AlphaFoldDB" id="A0A857J5T9"/>
<name>A0A857J5T9_9BURK</name>
<dbReference type="GO" id="GO:0005829">
    <property type="term" value="C:cytosol"/>
    <property type="evidence" value="ECO:0007669"/>
    <property type="project" value="TreeGrafter"/>
</dbReference>
<comment type="similarity">
    <text evidence="4">Belongs to the D-isomer specific 2-hydroxyacid dehydrogenase family.</text>
</comment>
<keyword evidence="1" id="KW-0521">NADP</keyword>
<evidence type="ECO:0000256" key="1">
    <source>
        <dbReference type="ARBA" id="ARBA00022857"/>
    </source>
</evidence>
<evidence type="ECO:0000259" key="5">
    <source>
        <dbReference type="Pfam" id="PF00389"/>
    </source>
</evidence>
<feature type="domain" description="D-isomer specific 2-hydroxyacid dehydrogenase catalytic" evidence="5">
    <location>
        <begin position="20"/>
        <end position="309"/>
    </location>
</feature>
<dbReference type="Gene3D" id="3.40.50.720">
    <property type="entry name" value="NAD(P)-binding Rossmann-like Domain"/>
    <property type="match status" value="2"/>
</dbReference>
<protein>
    <submittedName>
        <fullName evidence="7">2-hydroxyacid dehydrogenase</fullName>
    </submittedName>
</protein>
<dbReference type="EMBL" id="CP047650">
    <property type="protein sequence ID" value="QHI98351.1"/>
    <property type="molecule type" value="Genomic_DNA"/>
</dbReference>
<dbReference type="CDD" id="cd12156">
    <property type="entry name" value="HPPR"/>
    <property type="match status" value="1"/>
</dbReference>
<dbReference type="SUPFAM" id="SSF51735">
    <property type="entry name" value="NAD(P)-binding Rossmann-fold domains"/>
    <property type="match status" value="1"/>
</dbReference>
<proteinExistence type="inferred from homology"/>
<dbReference type="KEGG" id="xyk:GT347_10310"/>
<dbReference type="GO" id="GO:0030267">
    <property type="term" value="F:glyoxylate reductase (NADPH) activity"/>
    <property type="evidence" value="ECO:0007669"/>
    <property type="project" value="TreeGrafter"/>
</dbReference>
<keyword evidence="2 4" id="KW-0560">Oxidoreductase</keyword>
<dbReference type="FunFam" id="3.40.50.720:FF:000213">
    <property type="entry name" value="Putative 2-hydroxyacid dehydrogenase"/>
    <property type="match status" value="1"/>
</dbReference>
<evidence type="ECO:0000259" key="6">
    <source>
        <dbReference type="Pfam" id="PF02826"/>
    </source>
</evidence>
<dbReference type="InterPro" id="IPR006139">
    <property type="entry name" value="D-isomer_2_OHA_DH_cat_dom"/>
</dbReference>
<keyword evidence="8" id="KW-1185">Reference proteome</keyword>
<sequence length="314" mass="33458">MPETHRTLLQIGPLPPGLEQALQRQYRIETLWTQPDRAAFLAARRGGFDGAVTMSRHGAQADVFECLGARVLACFGTGFDGIDLAAAARAGCAVSTTPDVLSECVADLAFGLMLASARQLVTADRFVRDGRWLQGGFGLGSRVWGQRLGIVGLGRIGTAIARRAEGFGMQLRYQGRRAHAHVPWAFEPDLAALADWCDYLVLACPGGAATRHLVNATVLRALGPGGYLVNIARGSVVDEQALIDALAAGEIAGAGLDVFEQEPDVPQALLQDDRVVLLPHIAASTRQTRAAMEQLVLDNLQAFFATGRVLTPPV</sequence>
<gene>
    <name evidence="7" type="ORF">GT347_10310</name>
</gene>
<dbReference type="PANTHER" id="PTHR10996:SF178">
    <property type="entry name" value="2-HYDROXYACID DEHYDROGENASE YGL185C-RELATED"/>
    <property type="match status" value="1"/>
</dbReference>
<evidence type="ECO:0000256" key="2">
    <source>
        <dbReference type="ARBA" id="ARBA00023002"/>
    </source>
</evidence>
<dbReference type="GO" id="GO:0051287">
    <property type="term" value="F:NAD binding"/>
    <property type="evidence" value="ECO:0007669"/>
    <property type="project" value="InterPro"/>
</dbReference>
<organism evidence="7 8">
    <name type="scientific">Xylophilus rhododendri</name>
    <dbReference type="NCBI Taxonomy" id="2697032"/>
    <lineage>
        <taxon>Bacteria</taxon>
        <taxon>Pseudomonadati</taxon>
        <taxon>Pseudomonadota</taxon>
        <taxon>Betaproteobacteria</taxon>
        <taxon>Burkholderiales</taxon>
        <taxon>Xylophilus</taxon>
    </lineage>
</organism>
<evidence type="ECO:0000313" key="7">
    <source>
        <dbReference type="EMBL" id="QHI98351.1"/>
    </source>
</evidence>
<feature type="domain" description="D-isomer specific 2-hydroxyacid dehydrogenase NAD-binding" evidence="6">
    <location>
        <begin position="110"/>
        <end position="282"/>
    </location>
</feature>
<dbReference type="Pfam" id="PF00389">
    <property type="entry name" value="2-Hacid_dh"/>
    <property type="match status" value="1"/>
</dbReference>
<evidence type="ECO:0000313" key="8">
    <source>
        <dbReference type="Proteomes" id="UP000464787"/>
    </source>
</evidence>
<keyword evidence="3" id="KW-0520">NAD</keyword>
<dbReference type="InterPro" id="IPR006140">
    <property type="entry name" value="D-isomer_DH_NAD-bd"/>
</dbReference>
<evidence type="ECO:0000256" key="4">
    <source>
        <dbReference type="RuleBase" id="RU003719"/>
    </source>
</evidence>
<dbReference type="InterPro" id="IPR036291">
    <property type="entry name" value="NAD(P)-bd_dom_sf"/>
</dbReference>
<reference evidence="7 8" key="1">
    <citation type="submission" date="2020-01" db="EMBL/GenBank/DDBJ databases">
        <title>Genome sequencing of strain KACC 21265.</title>
        <authorList>
            <person name="Heo J."/>
            <person name="Kim S.-J."/>
            <person name="Kim J.-S."/>
            <person name="Hong S.-B."/>
            <person name="Kwon S.-W."/>
        </authorList>
    </citation>
    <scope>NUCLEOTIDE SEQUENCE [LARGE SCALE GENOMIC DNA]</scope>
    <source>
        <strain evidence="7 8">KACC 21265</strain>
    </source>
</reference>
<dbReference type="PANTHER" id="PTHR10996">
    <property type="entry name" value="2-HYDROXYACID DEHYDROGENASE-RELATED"/>
    <property type="match status" value="1"/>
</dbReference>
<dbReference type="GO" id="GO:0016618">
    <property type="term" value="F:hydroxypyruvate reductase [NAD(P)H] activity"/>
    <property type="evidence" value="ECO:0007669"/>
    <property type="project" value="TreeGrafter"/>
</dbReference>